<protein>
    <submittedName>
        <fullName evidence="1">Uncharacterized protein</fullName>
    </submittedName>
</protein>
<proteinExistence type="predicted"/>
<dbReference type="AlphaFoldDB" id="A0A1C7N600"/>
<accession>A0A1C7N600</accession>
<name>A0A1C7N600_9FUNG</name>
<gene>
    <name evidence="1" type="ORF">A0J61_07372</name>
</gene>
<dbReference type="OrthoDB" id="2441427at2759"/>
<reference evidence="1 2" key="1">
    <citation type="submission" date="2016-03" db="EMBL/GenBank/DDBJ databases">
        <title>Choanephora cucurbitarum.</title>
        <authorList>
            <person name="Min B."/>
            <person name="Park H."/>
            <person name="Park J.-H."/>
            <person name="Shin H.-D."/>
            <person name="Choi I.-G."/>
        </authorList>
    </citation>
    <scope>NUCLEOTIDE SEQUENCE [LARGE SCALE GENOMIC DNA]</scope>
    <source>
        <strain evidence="1 2">KUS-F28377</strain>
    </source>
</reference>
<keyword evidence="2" id="KW-1185">Reference proteome</keyword>
<dbReference type="Proteomes" id="UP000093000">
    <property type="component" value="Unassembled WGS sequence"/>
</dbReference>
<dbReference type="InParanoid" id="A0A1C7N600"/>
<organism evidence="1 2">
    <name type="scientific">Choanephora cucurbitarum</name>
    <dbReference type="NCBI Taxonomy" id="101091"/>
    <lineage>
        <taxon>Eukaryota</taxon>
        <taxon>Fungi</taxon>
        <taxon>Fungi incertae sedis</taxon>
        <taxon>Mucoromycota</taxon>
        <taxon>Mucoromycotina</taxon>
        <taxon>Mucoromycetes</taxon>
        <taxon>Mucorales</taxon>
        <taxon>Mucorineae</taxon>
        <taxon>Choanephoraceae</taxon>
        <taxon>Choanephoroideae</taxon>
        <taxon>Choanephora</taxon>
    </lineage>
</organism>
<sequence length="185" mass="21095">MLNQPPNNNNNNSFESDLEVIENAMNNMVQGAFAMLFREMTNGSGIFESVITDPHVTTIMDGRNLDHSHTHDDFGGSDFKRLASKSKQKQLTLESASNSIFDYLVPTKRLLFNRDSYENNNAAEGWSFSSTSQRTVYHPNGTQETILTRKVNGNTETTRRIQYPDGRTEETRENKSSIWNKLGWH</sequence>
<dbReference type="EMBL" id="LUGH01000494">
    <property type="protein sequence ID" value="OBZ84575.1"/>
    <property type="molecule type" value="Genomic_DNA"/>
</dbReference>
<evidence type="ECO:0000313" key="1">
    <source>
        <dbReference type="EMBL" id="OBZ84575.1"/>
    </source>
</evidence>
<comment type="caution">
    <text evidence="1">The sequence shown here is derived from an EMBL/GenBank/DDBJ whole genome shotgun (WGS) entry which is preliminary data.</text>
</comment>
<evidence type="ECO:0000313" key="2">
    <source>
        <dbReference type="Proteomes" id="UP000093000"/>
    </source>
</evidence>